<keyword evidence="1" id="KW-0472">Membrane</keyword>
<comment type="caution">
    <text evidence="2">The sequence shown here is derived from an EMBL/GenBank/DDBJ whole genome shotgun (WGS) entry which is preliminary data.</text>
</comment>
<feature type="transmembrane region" description="Helical" evidence="1">
    <location>
        <begin position="100"/>
        <end position="121"/>
    </location>
</feature>
<dbReference type="Proteomes" id="UP000678317">
    <property type="component" value="Unassembled WGS sequence"/>
</dbReference>
<keyword evidence="1" id="KW-0812">Transmembrane</keyword>
<organism evidence="2 3">
    <name type="scientific">Cellulomonas fengjieae</name>
    <dbReference type="NCBI Taxonomy" id="2819978"/>
    <lineage>
        <taxon>Bacteria</taxon>
        <taxon>Bacillati</taxon>
        <taxon>Actinomycetota</taxon>
        <taxon>Actinomycetes</taxon>
        <taxon>Micrococcales</taxon>
        <taxon>Cellulomonadaceae</taxon>
        <taxon>Cellulomonas</taxon>
    </lineage>
</organism>
<feature type="transmembrane region" description="Helical" evidence="1">
    <location>
        <begin position="74"/>
        <end position="94"/>
    </location>
</feature>
<feature type="transmembrane region" description="Helical" evidence="1">
    <location>
        <begin position="44"/>
        <end position="62"/>
    </location>
</feature>
<dbReference type="EMBL" id="JAGFBM010000010">
    <property type="protein sequence ID" value="MBO3086612.1"/>
    <property type="molecule type" value="Genomic_DNA"/>
</dbReference>
<proteinExistence type="predicted"/>
<feature type="transmembrane region" description="Helical" evidence="1">
    <location>
        <begin position="160"/>
        <end position="180"/>
    </location>
</feature>
<feature type="transmembrane region" description="Helical" evidence="1">
    <location>
        <begin position="20"/>
        <end position="38"/>
    </location>
</feature>
<reference evidence="2 3" key="1">
    <citation type="submission" date="2021-03" db="EMBL/GenBank/DDBJ databases">
        <title>novel species in genus Cellulomonas.</title>
        <authorList>
            <person name="Zhang G."/>
        </authorList>
    </citation>
    <scope>NUCLEOTIDE SEQUENCE [LARGE SCALE GENOMIC DNA]</scope>
    <source>
        <strain evidence="3">zg-ZUI188</strain>
    </source>
</reference>
<evidence type="ECO:0000313" key="2">
    <source>
        <dbReference type="EMBL" id="MBO3086612.1"/>
    </source>
</evidence>
<keyword evidence="1" id="KW-1133">Transmembrane helix</keyword>
<evidence type="ECO:0000313" key="3">
    <source>
        <dbReference type="Proteomes" id="UP000678317"/>
    </source>
</evidence>
<protein>
    <recommendedName>
        <fullName evidence="4">Integral membrane protein</fullName>
    </recommendedName>
</protein>
<gene>
    <name evidence="2" type="ORF">J4035_18360</name>
</gene>
<feature type="transmembrane region" description="Helical" evidence="1">
    <location>
        <begin position="133"/>
        <end position="154"/>
    </location>
</feature>
<name>A0ABS3SLS0_9CELL</name>
<keyword evidence="3" id="KW-1185">Reference proteome</keyword>
<accession>A0ABS3SLS0</accession>
<evidence type="ECO:0008006" key="4">
    <source>
        <dbReference type="Google" id="ProtNLM"/>
    </source>
</evidence>
<dbReference type="RefSeq" id="WP_208290560.1">
    <property type="nucleotide sequence ID" value="NZ_CP074404.1"/>
</dbReference>
<evidence type="ECO:0000256" key="1">
    <source>
        <dbReference type="SAM" id="Phobius"/>
    </source>
</evidence>
<sequence length="186" mass="19032">MTTSVLKQPSTMTAMLRRLYLVRFAFAVVWAALLFLTASATGPFLTILLVVYPLADAAAVLWQLRSKDQAASRAAERINVAVSVAVAVALGWASTVSVSAALTVWGVWAAAAGLAQLATAVARRSSGGQVPQILSGALSVLAGLAFTAQGIQGASSISGVGGYAILGGVFFLISALRLGALQRRAS</sequence>